<accession>A0A8S5PKR4</accession>
<protein>
    <submittedName>
        <fullName evidence="1">Uncharacterized protein</fullName>
    </submittedName>
</protein>
<name>A0A8S5PKR4_9CAUD</name>
<proteinExistence type="predicted"/>
<reference evidence="1" key="1">
    <citation type="journal article" date="2021" name="Proc. Natl. Acad. Sci. U.S.A.">
        <title>A Catalog of Tens of Thousands of Viruses from Human Metagenomes Reveals Hidden Associations with Chronic Diseases.</title>
        <authorList>
            <person name="Tisza M.J."/>
            <person name="Buck C.B."/>
        </authorList>
    </citation>
    <scope>NUCLEOTIDE SEQUENCE</scope>
    <source>
        <strain evidence="1">CtuJM17</strain>
    </source>
</reference>
<sequence length="71" mass="8343">MNGNIEIKEWATNDFKGRVAQRLMTDRVRFCYDPEEGIIFTAPEEYVKGLIYKLMVCDGVKSRPNIHEYNK</sequence>
<dbReference type="EMBL" id="BK015444">
    <property type="protein sequence ID" value="DAE07017.1"/>
    <property type="molecule type" value="Genomic_DNA"/>
</dbReference>
<evidence type="ECO:0000313" key="1">
    <source>
        <dbReference type="EMBL" id="DAE07017.1"/>
    </source>
</evidence>
<organism evidence="1">
    <name type="scientific">Myoviridae sp. ctuJM17</name>
    <dbReference type="NCBI Taxonomy" id="2825200"/>
    <lineage>
        <taxon>Viruses</taxon>
        <taxon>Duplodnaviria</taxon>
        <taxon>Heunggongvirae</taxon>
        <taxon>Uroviricota</taxon>
        <taxon>Caudoviricetes</taxon>
    </lineage>
</organism>